<dbReference type="EMBL" id="CABMJJ010000009">
    <property type="protein sequence ID" value="VVC04596.1"/>
    <property type="molecule type" value="Genomic_DNA"/>
</dbReference>
<organism evidence="1 2">
    <name type="scientific">Candidatus Bilamarchaeum dharawalense</name>
    <dbReference type="NCBI Taxonomy" id="2885759"/>
    <lineage>
        <taxon>Archaea</taxon>
        <taxon>Candidatus Micrarchaeota</taxon>
        <taxon>Candidatus Micrarchaeia</taxon>
        <taxon>Candidatus Anstonellales</taxon>
        <taxon>Candidatus Bilamarchaeaceae</taxon>
        <taxon>Candidatus Bilamarchaeum</taxon>
    </lineage>
</organism>
<sequence length="509" mass="55651">MKNLIVIFAILFILVSGCSQPVPEVPDTSEKDGALAALDSARDEIFNAETKGNNVTEAVTRMNEAQLAFNAGNYTTATSLAGAAKYLALNSKPLVTKQNETPDIVPPDVISDKINWSEDIKLSSDIAVHKSFNNANSILVDQNGVIHTVWYSINDGKDEIHYRRSTDGVTWGEDTILSTGPNFVGEVSITTDRGHEFQSGSNSAANPALAISGSNVYVAWRSDLNSVQDNTNGEIYFKKSTDSGVNWGPEVRLTNAPEDSFSPSISASGNILYVVWMDMRDGYGDLYFKYSPNAGTIWSSDLRLTEATSFRGQPTIIGSGNDVHAFWMDNREANWEIFFDHSKNGGAIWDGASRFTNDMGTSEVPVVARVGNTIYVAWTDSRPIGNENYADAYEIYLRKSTDGGKTWSNEIPLTNSPKWSGDPSIAAVGTQVHVVWPDGRDGSKSNSEIYHKYSLDGGSSWSDDIRITYADKDSVIPSIAVLGSNVYVLWEDTRGGKSEIFYKHGVFNG</sequence>
<protein>
    <submittedName>
        <fullName evidence="1">BNR repeat-like domain protein</fullName>
    </submittedName>
</protein>
<comment type="caution">
    <text evidence="1">The sequence shown here is derived from an EMBL/GenBank/DDBJ whole genome shotgun (WGS) entry which is preliminary data.</text>
</comment>
<evidence type="ECO:0000313" key="1">
    <source>
        <dbReference type="EMBL" id="VVC04596.1"/>
    </source>
</evidence>
<evidence type="ECO:0000313" key="2">
    <source>
        <dbReference type="Proteomes" id="UP000789941"/>
    </source>
</evidence>
<proteinExistence type="predicted"/>
<gene>
    <name evidence="1" type="ORF">LFW2832_01062</name>
</gene>
<name>A0A5E4LXJ9_9ARCH</name>
<dbReference type="AlphaFoldDB" id="A0A5E4LXJ9"/>
<reference evidence="1 2" key="1">
    <citation type="submission" date="2019-08" db="EMBL/GenBank/DDBJ databases">
        <authorList>
            <person name="Vazquez-Campos X."/>
        </authorList>
    </citation>
    <scope>NUCLEOTIDE SEQUENCE [LARGE SCALE GENOMIC DNA]</scope>
    <source>
        <strain evidence="1">LFW-283_2</strain>
    </source>
</reference>
<dbReference type="CDD" id="cd15482">
    <property type="entry name" value="Sialidase_non-viral"/>
    <property type="match status" value="1"/>
</dbReference>
<accession>A0A5E4LXJ9</accession>
<dbReference type="SUPFAM" id="SSF50939">
    <property type="entry name" value="Sialidases"/>
    <property type="match status" value="1"/>
</dbReference>
<dbReference type="Gene3D" id="2.120.10.10">
    <property type="match status" value="1"/>
</dbReference>
<dbReference type="InterPro" id="IPR036278">
    <property type="entry name" value="Sialidase_sf"/>
</dbReference>
<dbReference type="Proteomes" id="UP000789941">
    <property type="component" value="Unassembled WGS sequence"/>
</dbReference>
<dbReference type="PROSITE" id="PS51257">
    <property type="entry name" value="PROKAR_LIPOPROTEIN"/>
    <property type="match status" value="1"/>
</dbReference>